<sequence length="167" mass="18656">MPFCCLTEKLFAGKYGLEVLVYDDEGNYGRDFVNITVRLRPEPHVNKAPIVIISPSTNITMKPSDKLVLDASSKRRNSRRRRVKYAILDHNREEGIQSRMFAKDKSSLIVSETETEILFESKKKGGGGGGGKSEKQALINQPINSNRVKNNLTESSGRSKKTLNNVS</sequence>
<reference evidence="2" key="1">
    <citation type="submission" date="2017-05" db="UniProtKB">
        <authorList>
            <consortium name="EnsemblMetazoa"/>
        </authorList>
    </citation>
    <scope>IDENTIFICATION</scope>
</reference>
<dbReference type="AlphaFoldDB" id="A0A1X7THP3"/>
<feature type="region of interest" description="Disordered" evidence="1">
    <location>
        <begin position="120"/>
        <end position="167"/>
    </location>
</feature>
<dbReference type="InParanoid" id="A0A1X7THP3"/>
<proteinExistence type="predicted"/>
<dbReference type="EnsemblMetazoa" id="Aqu2.1.14155_001">
    <property type="protein sequence ID" value="Aqu2.1.14155_001"/>
    <property type="gene ID" value="Aqu2.1.14155"/>
</dbReference>
<name>A0A1X7THP3_AMPQE</name>
<evidence type="ECO:0000313" key="2">
    <source>
        <dbReference type="EnsemblMetazoa" id="Aqu2.1.14155_001"/>
    </source>
</evidence>
<organism evidence="2">
    <name type="scientific">Amphimedon queenslandica</name>
    <name type="common">Sponge</name>
    <dbReference type="NCBI Taxonomy" id="400682"/>
    <lineage>
        <taxon>Eukaryota</taxon>
        <taxon>Metazoa</taxon>
        <taxon>Porifera</taxon>
        <taxon>Demospongiae</taxon>
        <taxon>Heteroscleromorpha</taxon>
        <taxon>Haplosclerida</taxon>
        <taxon>Niphatidae</taxon>
        <taxon>Amphimedon</taxon>
    </lineage>
</organism>
<protein>
    <submittedName>
        <fullName evidence="2">Uncharacterized protein</fullName>
    </submittedName>
</protein>
<evidence type="ECO:0000256" key="1">
    <source>
        <dbReference type="SAM" id="MobiDB-lite"/>
    </source>
</evidence>
<dbReference type="OrthoDB" id="536372at2759"/>
<accession>A0A1X7THP3</accession>
<feature type="compositionally biased region" description="Polar residues" evidence="1">
    <location>
        <begin position="138"/>
        <end position="167"/>
    </location>
</feature>